<organism evidence="1 2">
    <name type="scientific">Ramazzottius varieornatus</name>
    <name type="common">Water bear</name>
    <name type="synonym">Tardigrade</name>
    <dbReference type="NCBI Taxonomy" id="947166"/>
    <lineage>
        <taxon>Eukaryota</taxon>
        <taxon>Metazoa</taxon>
        <taxon>Ecdysozoa</taxon>
        <taxon>Tardigrada</taxon>
        <taxon>Eutardigrada</taxon>
        <taxon>Parachela</taxon>
        <taxon>Hypsibioidea</taxon>
        <taxon>Ramazzottiidae</taxon>
        <taxon>Ramazzottius</taxon>
    </lineage>
</organism>
<dbReference type="Proteomes" id="UP000186922">
    <property type="component" value="Unassembled WGS sequence"/>
</dbReference>
<protein>
    <submittedName>
        <fullName evidence="1">Uncharacterized protein</fullName>
    </submittedName>
</protein>
<name>A0A1D1W713_RAMVA</name>
<dbReference type="AlphaFoldDB" id="A0A1D1W713"/>
<keyword evidence="2" id="KW-1185">Reference proteome</keyword>
<gene>
    <name evidence="1" type="primary">RvY_18770-1</name>
    <name evidence="1" type="synonym">RvY_18770.1</name>
    <name evidence="1" type="ORF">RvY_18770</name>
</gene>
<evidence type="ECO:0000313" key="1">
    <source>
        <dbReference type="EMBL" id="GAV09192.1"/>
    </source>
</evidence>
<evidence type="ECO:0000313" key="2">
    <source>
        <dbReference type="Proteomes" id="UP000186922"/>
    </source>
</evidence>
<comment type="caution">
    <text evidence="1">The sequence shown here is derived from an EMBL/GenBank/DDBJ whole genome shotgun (WGS) entry which is preliminary data.</text>
</comment>
<dbReference type="EMBL" id="BDGG01000021">
    <property type="protein sequence ID" value="GAV09192.1"/>
    <property type="molecule type" value="Genomic_DNA"/>
</dbReference>
<sequence length="101" mass="11465">MEAEQLAVLGGPSLKRRNWTTIVHIDGPNERIGSWPRRNTPLPSIKRTLEVHPETIQKKKNKRGEKPYQRGSHFSFAKLCGLQRHAKGDFIRGEPAFAPVV</sequence>
<proteinExistence type="predicted"/>
<accession>A0A1D1W713</accession>
<reference evidence="1 2" key="1">
    <citation type="journal article" date="2016" name="Nat. Commun.">
        <title>Extremotolerant tardigrade genome and improved radiotolerance of human cultured cells by tardigrade-unique protein.</title>
        <authorList>
            <person name="Hashimoto T."/>
            <person name="Horikawa D.D."/>
            <person name="Saito Y."/>
            <person name="Kuwahara H."/>
            <person name="Kozuka-Hata H."/>
            <person name="Shin-I T."/>
            <person name="Minakuchi Y."/>
            <person name="Ohishi K."/>
            <person name="Motoyama A."/>
            <person name="Aizu T."/>
            <person name="Enomoto A."/>
            <person name="Kondo K."/>
            <person name="Tanaka S."/>
            <person name="Hara Y."/>
            <person name="Koshikawa S."/>
            <person name="Sagara H."/>
            <person name="Miura T."/>
            <person name="Yokobori S."/>
            <person name="Miyagawa K."/>
            <person name="Suzuki Y."/>
            <person name="Kubo T."/>
            <person name="Oyama M."/>
            <person name="Kohara Y."/>
            <person name="Fujiyama A."/>
            <person name="Arakawa K."/>
            <person name="Katayama T."/>
            <person name="Toyoda A."/>
            <person name="Kunieda T."/>
        </authorList>
    </citation>
    <scope>NUCLEOTIDE SEQUENCE [LARGE SCALE GENOMIC DNA]</scope>
    <source>
        <strain evidence="1 2">YOKOZUNA-1</strain>
    </source>
</reference>